<sequence>MIADALEYIRREVREYLSLADTEVTLGHAHELKDIGSAGVRLTLVSLAEESALRNQSHTVRTLNSFEYQQPPVLLNLFLLISFDFSQYETSLLRLSQTVERFQSQRYFDHNNASDPNLWPDGLERLVFDLHNVGFEQLNQLWGVLGGSYYPSILYKVRLVKIQAQESVSGPEITSMQVNTRLIKP</sequence>
<evidence type="ECO:0000259" key="1">
    <source>
        <dbReference type="Pfam" id="PF14065"/>
    </source>
</evidence>
<keyword evidence="3" id="KW-1185">Reference proteome</keyword>
<accession>A0ABY1WV27</accession>
<dbReference type="EMBL" id="SHLY01000001">
    <property type="protein sequence ID" value="TAA48441.1"/>
    <property type="molecule type" value="Genomic_DNA"/>
</dbReference>
<dbReference type="InterPro" id="IPR025351">
    <property type="entry name" value="Pvc16_N"/>
</dbReference>
<dbReference type="Proteomes" id="UP000292544">
    <property type="component" value="Unassembled WGS sequence"/>
</dbReference>
<organism evidence="2 3">
    <name type="scientific">Corallincola spongiicola</name>
    <dbReference type="NCBI Taxonomy" id="2520508"/>
    <lineage>
        <taxon>Bacteria</taxon>
        <taxon>Pseudomonadati</taxon>
        <taxon>Pseudomonadota</taxon>
        <taxon>Gammaproteobacteria</taxon>
        <taxon>Alteromonadales</taxon>
        <taxon>Psychromonadaceae</taxon>
        <taxon>Corallincola</taxon>
    </lineage>
</organism>
<reference evidence="3" key="1">
    <citation type="submission" date="2019-02" db="EMBL/GenBank/DDBJ databases">
        <title>Draft genome sequence of Muricauda sp. 176CP4-71.</title>
        <authorList>
            <person name="Park J.-S."/>
        </authorList>
    </citation>
    <scope>NUCLEOTIDE SEQUENCE [LARGE SCALE GENOMIC DNA]</scope>
    <source>
        <strain evidence="3">176GS2-150</strain>
    </source>
</reference>
<dbReference type="Pfam" id="PF14065">
    <property type="entry name" value="Pvc16_N"/>
    <property type="match status" value="1"/>
</dbReference>
<comment type="caution">
    <text evidence="2">The sequence shown here is derived from an EMBL/GenBank/DDBJ whole genome shotgun (WGS) entry which is preliminary data.</text>
</comment>
<dbReference type="RefSeq" id="WP_130565831.1">
    <property type="nucleotide sequence ID" value="NZ_SHLY01000001.1"/>
</dbReference>
<feature type="domain" description="Pvc16 N-terminal" evidence="1">
    <location>
        <begin position="7"/>
        <end position="172"/>
    </location>
</feature>
<evidence type="ECO:0000313" key="2">
    <source>
        <dbReference type="EMBL" id="TAA48441.1"/>
    </source>
</evidence>
<proteinExistence type="predicted"/>
<evidence type="ECO:0000313" key="3">
    <source>
        <dbReference type="Proteomes" id="UP000292544"/>
    </source>
</evidence>
<gene>
    <name evidence="2" type="ORF">EXY25_04250</name>
</gene>
<protein>
    <submittedName>
        <fullName evidence="2">DUF4255 domain-containing protein</fullName>
    </submittedName>
</protein>
<name>A0ABY1WV27_9GAMM</name>